<organism evidence="5 6">
    <name type="scientific">Martelella alba</name>
    <dbReference type="NCBI Taxonomy" id="2590451"/>
    <lineage>
        <taxon>Bacteria</taxon>
        <taxon>Pseudomonadati</taxon>
        <taxon>Pseudomonadota</taxon>
        <taxon>Alphaproteobacteria</taxon>
        <taxon>Hyphomicrobiales</taxon>
        <taxon>Aurantimonadaceae</taxon>
        <taxon>Martelella</taxon>
    </lineage>
</organism>
<evidence type="ECO:0000259" key="4">
    <source>
        <dbReference type="Pfam" id="PF01425"/>
    </source>
</evidence>
<keyword evidence="6" id="KW-1185">Reference proteome</keyword>
<dbReference type="GO" id="GO:0003824">
    <property type="term" value="F:catalytic activity"/>
    <property type="evidence" value="ECO:0007669"/>
    <property type="project" value="InterPro"/>
</dbReference>
<proteinExistence type="inferred from homology"/>
<dbReference type="OrthoDB" id="9811471at2"/>
<dbReference type="PANTHER" id="PTHR11895:SF7">
    <property type="entry name" value="GLUTAMYL-TRNA(GLN) AMIDOTRANSFERASE SUBUNIT A, MITOCHONDRIAL"/>
    <property type="match status" value="1"/>
</dbReference>
<dbReference type="RefSeq" id="WP_141148080.1">
    <property type="nucleotide sequence ID" value="NZ_VHLG01000002.1"/>
</dbReference>
<dbReference type="Pfam" id="PF01425">
    <property type="entry name" value="Amidase"/>
    <property type="match status" value="1"/>
</dbReference>
<reference evidence="5 6" key="1">
    <citation type="submission" date="2019-06" db="EMBL/GenBank/DDBJ databases">
        <authorList>
            <person name="Li M."/>
        </authorList>
    </citation>
    <scope>NUCLEOTIDE SEQUENCE [LARGE SCALE GENOMIC DNA]</scope>
    <source>
        <strain evidence="5 6">BGMRC2036</strain>
    </source>
</reference>
<protein>
    <recommendedName>
        <fullName evidence="3">Indoleacetamide hydrolase</fullName>
    </recommendedName>
</protein>
<evidence type="ECO:0000256" key="2">
    <source>
        <dbReference type="ARBA" id="ARBA00009199"/>
    </source>
</evidence>
<evidence type="ECO:0000313" key="5">
    <source>
        <dbReference type="EMBL" id="TPW32571.1"/>
    </source>
</evidence>
<dbReference type="AlphaFoldDB" id="A0A506UGI2"/>
<dbReference type="InterPro" id="IPR000120">
    <property type="entry name" value="Amidase"/>
</dbReference>
<name>A0A506UGI2_9HYPH</name>
<dbReference type="PANTHER" id="PTHR11895">
    <property type="entry name" value="TRANSAMIDASE"/>
    <property type="match status" value="1"/>
</dbReference>
<dbReference type="Proteomes" id="UP000318801">
    <property type="component" value="Unassembled WGS sequence"/>
</dbReference>
<comment type="similarity">
    <text evidence="2">Belongs to the amidase family.</text>
</comment>
<dbReference type="Gene3D" id="3.90.1300.10">
    <property type="entry name" value="Amidase signature (AS) domain"/>
    <property type="match status" value="1"/>
</dbReference>
<comment type="caution">
    <text evidence="5">The sequence shown here is derived from an EMBL/GenBank/DDBJ whole genome shotgun (WGS) entry which is preliminary data.</text>
</comment>
<accession>A0A506UGI2</accession>
<dbReference type="EMBL" id="VHLG01000002">
    <property type="protein sequence ID" value="TPW32571.1"/>
    <property type="molecule type" value="Genomic_DNA"/>
</dbReference>
<evidence type="ECO:0000256" key="3">
    <source>
        <dbReference type="ARBA" id="ARBA00021874"/>
    </source>
</evidence>
<gene>
    <name evidence="5" type="ORF">FJU08_06165</name>
</gene>
<evidence type="ECO:0000313" key="6">
    <source>
        <dbReference type="Proteomes" id="UP000318801"/>
    </source>
</evidence>
<sequence>MTADATALAAAIGKGEMTARQVMETSLAAAKSHETLGALCLVDAAAGLDAAAQFDSFPADEKRRMPFGGVPLVAKDLGGPFKGFPLRAGSKAMAPNPDADSDLAARFRTAGFCMFGLATSPEFGLSLAAEPLIGPCARNPLDPRLSPGGSSGGSAAAVAAGIVAIAHATDAGGSIRVPAAACGLVGLKPGRGAMPAGPAYGNYLGGIASELAVCRSVRDAALAFETLSGNARGPFPDVRPGKAEGTFSIGVLAETGDRTPTTPERAAAVLDAMKSLERKGHRLVALEWGRVSALAEECAALFGDIAAINLATNARRFGLDCTKLEPLTQAVVARGLAMSGTDVWQITNRLAFVARDCWALFDGIDVLASPMLSGPPRPIGAFPADHGDTAAHFARMAAFAPLATLANMSGFAALTLPVGADHDGLPLPLQLMAPSGAEMRLLGLAQTLENEDRWHHPFAIAGFGR</sequence>
<dbReference type="InterPro" id="IPR036928">
    <property type="entry name" value="AS_sf"/>
</dbReference>
<comment type="function">
    <text evidence="1">Hydrolyzes indole-3-acetamide (IAM) into indole-3-acetic acid (IAA).</text>
</comment>
<evidence type="ECO:0000256" key="1">
    <source>
        <dbReference type="ARBA" id="ARBA00003871"/>
    </source>
</evidence>
<dbReference type="SUPFAM" id="SSF75304">
    <property type="entry name" value="Amidase signature (AS) enzymes"/>
    <property type="match status" value="1"/>
</dbReference>
<dbReference type="InterPro" id="IPR020556">
    <property type="entry name" value="Amidase_CS"/>
</dbReference>
<dbReference type="InterPro" id="IPR023631">
    <property type="entry name" value="Amidase_dom"/>
</dbReference>
<dbReference type="PROSITE" id="PS00571">
    <property type="entry name" value="AMIDASES"/>
    <property type="match status" value="1"/>
</dbReference>
<feature type="domain" description="Amidase" evidence="4">
    <location>
        <begin position="22"/>
        <end position="442"/>
    </location>
</feature>